<dbReference type="Pfam" id="PF12417">
    <property type="entry name" value="DUF3669"/>
    <property type="match status" value="1"/>
</dbReference>
<comment type="caution">
    <text evidence="2">The sequence shown here is derived from an EMBL/GenBank/DDBJ whole genome shotgun (WGS) entry which is preliminary data.</text>
</comment>
<accession>A0AAD5SBW8</accession>
<feature type="domain" description="DUF3669" evidence="1">
    <location>
        <begin position="111"/>
        <end position="147"/>
    </location>
</feature>
<dbReference type="Proteomes" id="UP001212841">
    <property type="component" value="Unassembled WGS sequence"/>
</dbReference>
<protein>
    <recommendedName>
        <fullName evidence="1">DUF3669 domain-containing protein</fullName>
    </recommendedName>
</protein>
<sequence>MRRIFPVPPGIAKQVKDYFPEQFKTVGQDFLCRIYFGKEQSASTAPKQFFNANNFPLYPDRVRRLGFSVDALARSMGKILGRMVHNGGLDPRDVEFVMGASDNDPLGAPDLFVIDFNQVTPHKGSMEQVARSLIINDPYFPKPHMNGYAAFKDGWLTAARGEQLEDDADKMFKILEAQWGWDSK</sequence>
<evidence type="ECO:0000313" key="2">
    <source>
        <dbReference type="EMBL" id="KAJ3050163.1"/>
    </source>
</evidence>
<organism evidence="2 3">
    <name type="scientific">Rhizophlyctis rosea</name>
    <dbReference type="NCBI Taxonomy" id="64517"/>
    <lineage>
        <taxon>Eukaryota</taxon>
        <taxon>Fungi</taxon>
        <taxon>Fungi incertae sedis</taxon>
        <taxon>Chytridiomycota</taxon>
        <taxon>Chytridiomycota incertae sedis</taxon>
        <taxon>Chytridiomycetes</taxon>
        <taxon>Rhizophlyctidales</taxon>
        <taxon>Rhizophlyctidaceae</taxon>
        <taxon>Rhizophlyctis</taxon>
    </lineage>
</organism>
<dbReference type="InterPro" id="IPR022137">
    <property type="entry name" value="Znf_prot_DUF3669"/>
</dbReference>
<gene>
    <name evidence="2" type="ORF">HK097_008847</name>
</gene>
<reference evidence="2" key="1">
    <citation type="submission" date="2020-05" db="EMBL/GenBank/DDBJ databases">
        <title>Phylogenomic resolution of chytrid fungi.</title>
        <authorList>
            <person name="Stajich J.E."/>
            <person name="Amses K."/>
            <person name="Simmons R."/>
            <person name="Seto K."/>
            <person name="Myers J."/>
            <person name="Bonds A."/>
            <person name="Quandt C.A."/>
            <person name="Barry K."/>
            <person name="Liu P."/>
            <person name="Grigoriev I."/>
            <person name="Longcore J.E."/>
            <person name="James T.Y."/>
        </authorList>
    </citation>
    <scope>NUCLEOTIDE SEQUENCE</scope>
    <source>
        <strain evidence="2">JEL0318</strain>
    </source>
</reference>
<dbReference type="AlphaFoldDB" id="A0AAD5SBW8"/>
<keyword evidence="3" id="KW-1185">Reference proteome</keyword>
<dbReference type="PANTHER" id="PTHR40780:SF2">
    <property type="entry name" value="DUF3669 DOMAIN-CONTAINING PROTEIN"/>
    <property type="match status" value="1"/>
</dbReference>
<evidence type="ECO:0000259" key="1">
    <source>
        <dbReference type="Pfam" id="PF12417"/>
    </source>
</evidence>
<dbReference type="PANTHER" id="PTHR40780">
    <property type="entry name" value="DUF3669 DOMAIN-CONTAINING PROTEIN"/>
    <property type="match status" value="1"/>
</dbReference>
<proteinExistence type="predicted"/>
<dbReference type="EMBL" id="JADGJD010000546">
    <property type="protein sequence ID" value="KAJ3050163.1"/>
    <property type="molecule type" value="Genomic_DNA"/>
</dbReference>
<evidence type="ECO:0000313" key="3">
    <source>
        <dbReference type="Proteomes" id="UP001212841"/>
    </source>
</evidence>
<name>A0AAD5SBW8_9FUNG</name>